<accession>A0AAU8AUZ7</accession>
<dbReference type="EMBL" id="PP511324">
    <property type="protein sequence ID" value="XCD03174.1"/>
    <property type="molecule type" value="Genomic_DNA"/>
</dbReference>
<dbReference type="InterPro" id="IPR014131">
    <property type="entry name" value="Chlamydia_phage_Vp3"/>
</dbReference>
<feature type="region of interest" description="Disordered" evidence="1">
    <location>
        <begin position="145"/>
        <end position="166"/>
    </location>
</feature>
<proteinExistence type="predicted"/>
<evidence type="ECO:0000313" key="2">
    <source>
        <dbReference type="EMBL" id="XCD03174.1"/>
    </source>
</evidence>
<sequence>MILFQNQFQARDRVITNSGNPIKTLYQAQVDKDGVIDLVENGTENLYDYIQSFKDSTDINMIVKRFANGDVDVLSKTQGAYIDITDMPTTYAEMLNTVIRGEEMFNELPLETRAKFHHSFHEWMASMDDMPSWIDKMGYAQDVKSEAEPAAGDVAGVESSAKESAE</sequence>
<reference evidence="2" key="1">
    <citation type="submission" date="2024-03" db="EMBL/GenBank/DDBJ databases">
        <title>Diverse circular DNA viruses in blood, oral, and fecal samples of captive lemurs.</title>
        <authorList>
            <person name="Paietta E.N."/>
            <person name="Kraberger S."/>
            <person name="Lund M.C."/>
            <person name="Custer J.M."/>
            <person name="Vargas K.M."/>
            <person name="Ehmke E.E."/>
            <person name="Yoder A.D."/>
            <person name="Varsani A."/>
        </authorList>
    </citation>
    <scope>NUCLEOTIDE SEQUENCE</scope>
    <source>
        <strain evidence="2">Duke_17_2139</strain>
    </source>
</reference>
<protein>
    <submittedName>
        <fullName evidence="2">Internal scaffolding protein</fullName>
    </submittedName>
</protein>
<dbReference type="Pfam" id="PF09675">
    <property type="entry name" value="Chlamy_scaf"/>
    <property type="match status" value="1"/>
</dbReference>
<name>A0AAU8AUZ7_9VIRU</name>
<evidence type="ECO:0000256" key="1">
    <source>
        <dbReference type="SAM" id="MobiDB-lite"/>
    </source>
</evidence>
<organism evidence="2">
    <name type="scientific">Dulem virus 185</name>
    <dbReference type="NCBI Taxonomy" id="3145662"/>
    <lineage>
        <taxon>Viruses</taxon>
        <taxon>Monodnaviria</taxon>
        <taxon>Sangervirae</taxon>
        <taxon>Phixviricota</taxon>
        <taxon>Malgrandaviricetes</taxon>
        <taxon>Petitvirales</taxon>
        <taxon>Microviridae</taxon>
        <taxon>Microvirus</taxon>
    </lineage>
</organism>